<evidence type="ECO:0000313" key="1">
    <source>
        <dbReference type="EMBL" id="KAA8649918.1"/>
    </source>
</evidence>
<dbReference type="OrthoDB" id="9977941at2759"/>
<dbReference type="Proteomes" id="UP000324241">
    <property type="component" value="Unassembled WGS sequence"/>
</dbReference>
<dbReference type="GeneID" id="54325299"/>
<evidence type="ECO:0000313" key="2">
    <source>
        <dbReference type="Proteomes" id="UP000324241"/>
    </source>
</evidence>
<name>A0A5M9MSU5_9EURO</name>
<proteinExistence type="predicted"/>
<dbReference type="EMBL" id="QUQM01000001">
    <property type="protein sequence ID" value="KAA8649918.1"/>
    <property type="molecule type" value="Genomic_DNA"/>
</dbReference>
<dbReference type="RefSeq" id="XP_033429279.1">
    <property type="nucleotide sequence ID" value="XM_033567284.1"/>
</dbReference>
<protein>
    <recommendedName>
        <fullName evidence="3">SMP-30/Gluconolactonase/LRE-like region domain-containing protein</fullName>
    </recommendedName>
</protein>
<dbReference type="Gene3D" id="2.120.10.30">
    <property type="entry name" value="TolB, C-terminal domain"/>
    <property type="match status" value="1"/>
</dbReference>
<comment type="caution">
    <text evidence="1">The sequence shown here is derived from an EMBL/GenBank/DDBJ whole genome shotgun (WGS) entry which is preliminary data.</text>
</comment>
<reference evidence="1 2" key="1">
    <citation type="submission" date="2019-08" db="EMBL/GenBank/DDBJ databases">
        <title>The genome sequence of a newly discovered highly antifungal drug resistant Aspergillus species, Aspergillus tanneri NIH 1004.</title>
        <authorList>
            <person name="Mounaud S."/>
            <person name="Singh I."/>
            <person name="Joardar V."/>
            <person name="Pakala S."/>
            <person name="Pakala S."/>
            <person name="Venepally P."/>
            <person name="Chung J.K."/>
            <person name="Losada L."/>
            <person name="Nierman W.C."/>
        </authorList>
    </citation>
    <scope>NUCLEOTIDE SEQUENCE [LARGE SCALE GENOMIC DNA]</scope>
    <source>
        <strain evidence="1 2">NIH1004</strain>
    </source>
</reference>
<organism evidence="1 2">
    <name type="scientific">Aspergillus tanneri</name>
    <dbReference type="NCBI Taxonomy" id="1220188"/>
    <lineage>
        <taxon>Eukaryota</taxon>
        <taxon>Fungi</taxon>
        <taxon>Dikarya</taxon>
        <taxon>Ascomycota</taxon>
        <taxon>Pezizomycotina</taxon>
        <taxon>Eurotiomycetes</taxon>
        <taxon>Eurotiomycetidae</taxon>
        <taxon>Eurotiales</taxon>
        <taxon>Aspergillaceae</taxon>
        <taxon>Aspergillus</taxon>
        <taxon>Aspergillus subgen. Circumdati</taxon>
    </lineage>
</organism>
<gene>
    <name evidence="1" type="ORF">ATNIH1004_002597</name>
</gene>
<dbReference type="AlphaFoldDB" id="A0A5M9MSU5"/>
<dbReference type="InterPro" id="IPR011042">
    <property type="entry name" value="6-blade_b-propeller_TolB-like"/>
</dbReference>
<sequence>MLSSERMTLEVVEGLDILVINPYEKISKIVYNSAQLRRTPALGEGIDGIKVDNGYLYFTNTSQMYFGRSPIDQSNGASKVRSKFYSTLPIPWTTLCSTRMDPHILLVPPSGWRLHILLITRIPLPS</sequence>
<evidence type="ECO:0008006" key="3">
    <source>
        <dbReference type="Google" id="ProtNLM"/>
    </source>
</evidence>
<accession>A0A5M9MSU5</accession>